<sequence length="1108" mass="118917">MTTTAAAGGSLVQQFLGLVAGAVQPDPRPSAPQEPVPVLAFDEQIALLVRQLDHLLEVLSPLPGAPPDAVTRLQLLRDEIATWREGRLDPTLFALGEEERLAKQVLSTSTMVQIAAPSIMAAAQLAAPGRWLRTVQEPLATEAGQVVLRYVEAIGTTWRSGALAGLAAADEAMRRFPKMVCQHYLGLPALKMAIDGLGDLRDNLLILKAASQHPTSGTPALDDMQLKAVADQKQTWGPLWQLRKDLTPAEGAYSQGDYTRAYPLIIPLAERIQAYQLILTALLIDEQLATFVDELVLAGDLRARLGSHRATLAGILAVLHEGFTGKAGRLAAGGGQLSNLLRNKAFTDDFDAAVDRLKNQDMVKTTALVVAVAVAAAVAGIAAAAVAEVAIVAIAGQAVAGTAWVAVGGFAADVMASTVVDRLGREILMGEESLAGSSAFGDLLWNAASAGLLRGVGNVYGNVFRGANVQSMRFRLGKAGTDFVTMTAFGQVQQLARTGELMGVPEIGESLVQQVAVTAVMWVGTRLASPARSRLGGVAKAADQAEVNAADAGADAVAKLINRINRRTATPAEREGLATLVQEQYNREVRLARSVPDGTPDKAEVLAAQRQMIGELELRLALAGMESALGGPDAPSRFGPVQPGVVAFADEARPIAEHFEADRGAPALAKSPAVEGALEAAHPDGTITTYLPAERLDVPSPPKPPRIGSVRARLELQAVTESGGQATLADIAPLAEIGLTNLEGWFAENTVNKIVDWVEGEHQLGFLQFMSHPEFAPPGPNEPRRTFAAGDLQAFGQSREARDFANAYGPGLALHINLTITDSHQKNSYPKHSLAGLRRAAAEIEAAAPAERAAVIEKIRQRTKKQWDLDLGVKVPPPPRPAPATAANLGIDKRTAMWRGILELHRKRYDTKTAPEIEALAEIEMVMERGRQGHFKKLSHKDRIEVLAGFADRCLAAGLAKQVNGKLGALNEYMFLDEPFKKTFWLNGKQERANQAGGTVPDAYWDEQRRMLELKATRFDTLKLSDLSDRARQHTDDITGVYDAQGNLKKTGDAHNMPPGTTFDIWYTFEANEAQIKVMMDEFQRPGSKVTRVRFGSGGWLPVIPRSQ</sequence>
<keyword evidence="1" id="KW-0472">Membrane</keyword>
<dbReference type="AlphaFoldDB" id="A0A1C4YGA8"/>
<organism evidence="2 3">
    <name type="scientific">Micromonospora viridifaciens</name>
    <dbReference type="NCBI Taxonomy" id="1881"/>
    <lineage>
        <taxon>Bacteria</taxon>
        <taxon>Bacillati</taxon>
        <taxon>Actinomycetota</taxon>
        <taxon>Actinomycetes</taxon>
        <taxon>Micromonosporales</taxon>
        <taxon>Micromonosporaceae</taxon>
        <taxon>Micromonospora</taxon>
    </lineage>
</organism>
<keyword evidence="1" id="KW-0812">Transmembrane</keyword>
<dbReference type="EMBL" id="LT607411">
    <property type="protein sequence ID" value="SCF19759.1"/>
    <property type="molecule type" value="Genomic_DNA"/>
</dbReference>
<evidence type="ECO:0000313" key="3">
    <source>
        <dbReference type="Proteomes" id="UP000198242"/>
    </source>
</evidence>
<feature type="transmembrane region" description="Helical" evidence="1">
    <location>
        <begin position="366"/>
        <end position="395"/>
    </location>
</feature>
<keyword evidence="3" id="KW-1185">Reference proteome</keyword>
<evidence type="ECO:0000256" key="1">
    <source>
        <dbReference type="SAM" id="Phobius"/>
    </source>
</evidence>
<proteinExistence type="predicted"/>
<name>A0A1C4YGA8_MICVI</name>
<reference evidence="3" key="1">
    <citation type="submission" date="2016-06" db="EMBL/GenBank/DDBJ databases">
        <authorList>
            <person name="Varghese N."/>
            <person name="Submissions Spin"/>
        </authorList>
    </citation>
    <scope>NUCLEOTIDE SEQUENCE [LARGE SCALE GENOMIC DNA]</scope>
    <source>
        <strain evidence="3">DSM 43909</strain>
    </source>
</reference>
<evidence type="ECO:0000313" key="2">
    <source>
        <dbReference type="EMBL" id="SCF19759.1"/>
    </source>
</evidence>
<feature type="transmembrane region" description="Helical" evidence="1">
    <location>
        <begin position="401"/>
        <end position="420"/>
    </location>
</feature>
<dbReference type="Proteomes" id="UP000198242">
    <property type="component" value="Chromosome I"/>
</dbReference>
<protein>
    <submittedName>
        <fullName evidence="2">Uncharacterized protein</fullName>
    </submittedName>
</protein>
<accession>A0A1C4YGA8</accession>
<dbReference type="OrthoDB" id="9835039at2"/>
<keyword evidence="1" id="KW-1133">Transmembrane helix</keyword>
<dbReference type="RefSeq" id="WP_089007794.1">
    <property type="nucleotide sequence ID" value="NZ_LT607411.1"/>
</dbReference>
<gene>
    <name evidence="2" type="ORF">GA0074695_4250</name>
</gene>